<sequence length="498" mass="56431">MCAGGTVVRACVSSVSDQPLEGKTLLFCPQTSSKTRVAARNVVHETLGPTHDAQNALSYRECFNLFWNDRMIEEVREWTNANIRQEAAKYGRVQVTQAPVTLLELKALIGILIFAGSHKDNHMSTREMWRVMSSPVYRAVMSVGRFEFLINCLRFDDPDTRFERRATDKFAPIRKIWDIFSDNCRQMYTPSEHLCVDEQLVAFRGKCPFRMYIPLKPAKYGLKIFMLTDNETKYLCAAIPYLGKGTVESVFGENLGHTVVKSLALSFKSKYHSRQLVHMKEVADRDPGSSAFAFIRDITILSYVSRKASKAKKNVMLLSSMHTQPSIGDSGKPEIIEFYNSTKGGVDTFDQMCGAYSTARKTRRWTLSMFYAMLNAGLINAWIIHGLNKQRTGSHFIQRKASLQELALDLMKPHAQHWLDESRIFQSLRLNICSVFQLPSTGASAGPSGVTTMKDSRFPSVRCKYCEGKLDRKTRYRCQRCSNPICLSHTVGLCHNCI</sequence>
<reference evidence="2" key="1">
    <citation type="submission" date="2023-11" db="EMBL/GenBank/DDBJ databases">
        <title>Genome assemblies of two species of porcelain crab, Petrolisthes cinctipes and Petrolisthes manimaculis (Anomura: Porcellanidae).</title>
        <authorList>
            <person name="Angst P."/>
        </authorList>
    </citation>
    <scope>NUCLEOTIDE SEQUENCE</scope>
    <source>
        <strain evidence="2">PB745_02</strain>
        <tissue evidence="2">Gill</tissue>
    </source>
</reference>
<gene>
    <name evidence="2" type="ORF">Pmani_000499</name>
</gene>
<comment type="caution">
    <text evidence="2">The sequence shown here is derived from an EMBL/GenBank/DDBJ whole genome shotgun (WGS) entry which is preliminary data.</text>
</comment>
<dbReference type="EMBL" id="JAWZYT010000031">
    <property type="protein sequence ID" value="KAK4329157.1"/>
    <property type="molecule type" value="Genomic_DNA"/>
</dbReference>
<dbReference type="Proteomes" id="UP001292094">
    <property type="component" value="Unassembled WGS sequence"/>
</dbReference>
<evidence type="ECO:0000313" key="2">
    <source>
        <dbReference type="EMBL" id="KAK4329157.1"/>
    </source>
</evidence>
<feature type="domain" description="PiggyBac transposable element-derived protein" evidence="1">
    <location>
        <begin position="312"/>
        <end position="382"/>
    </location>
</feature>
<evidence type="ECO:0000313" key="3">
    <source>
        <dbReference type="Proteomes" id="UP001292094"/>
    </source>
</evidence>
<protein>
    <recommendedName>
        <fullName evidence="1">PiggyBac transposable element-derived protein domain-containing protein</fullName>
    </recommendedName>
</protein>
<dbReference type="PANTHER" id="PTHR46599:SF6">
    <property type="entry name" value="DUAL SPECIFICITY PHOSPHATASE 26"/>
    <property type="match status" value="1"/>
</dbReference>
<name>A0AAE1QQ44_9EUCA</name>
<proteinExistence type="predicted"/>
<dbReference type="AlphaFoldDB" id="A0AAE1QQ44"/>
<feature type="domain" description="PiggyBac transposable element-derived protein" evidence="1">
    <location>
        <begin position="60"/>
        <end position="267"/>
    </location>
</feature>
<dbReference type="InterPro" id="IPR029526">
    <property type="entry name" value="PGBD"/>
</dbReference>
<dbReference type="Pfam" id="PF13843">
    <property type="entry name" value="DDE_Tnp_1_7"/>
    <property type="match status" value="2"/>
</dbReference>
<keyword evidence="3" id="KW-1185">Reference proteome</keyword>
<evidence type="ECO:0000259" key="1">
    <source>
        <dbReference type="Pfam" id="PF13843"/>
    </source>
</evidence>
<organism evidence="2 3">
    <name type="scientific">Petrolisthes manimaculis</name>
    <dbReference type="NCBI Taxonomy" id="1843537"/>
    <lineage>
        <taxon>Eukaryota</taxon>
        <taxon>Metazoa</taxon>
        <taxon>Ecdysozoa</taxon>
        <taxon>Arthropoda</taxon>
        <taxon>Crustacea</taxon>
        <taxon>Multicrustacea</taxon>
        <taxon>Malacostraca</taxon>
        <taxon>Eumalacostraca</taxon>
        <taxon>Eucarida</taxon>
        <taxon>Decapoda</taxon>
        <taxon>Pleocyemata</taxon>
        <taxon>Anomura</taxon>
        <taxon>Galatheoidea</taxon>
        <taxon>Porcellanidae</taxon>
        <taxon>Petrolisthes</taxon>
    </lineage>
</organism>
<accession>A0AAE1QQ44</accession>
<dbReference type="PANTHER" id="PTHR46599">
    <property type="entry name" value="PIGGYBAC TRANSPOSABLE ELEMENT-DERIVED PROTEIN 4"/>
    <property type="match status" value="1"/>
</dbReference>